<name>A0A8W8IAM0_MAGGI</name>
<feature type="transmembrane region" description="Helical" evidence="1">
    <location>
        <begin position="164"/>
        <end position="186"/>
    </location>
</feature>
<dbReference type="EnsemblMetazoa" id="G13329.7">
    <property type="protein sequence ID" value="G13329.7:cds"/>
    <property type="gene ID" value="G13329"/>
</dbReference>
<dbReference type="AlphaFoldDB" id="A0A8W8IAM0"/>
<keyword evidence="1" id="KW-0812">Transmembrane</keyword>
<sequence length="190" mass="20993">KDLVSSAKGLERKADDYINSCNAGCCNEDYFLALAPCPPPTKTHLLCDIPLKLTCRERTLILRNCIVDLSQDAISEVFKTCNQSLEVQCEDFFSLCRNVSRFNCGSPQFIKPSSTTVPPQVIYTSTPSYDVTNSYMNDSGLDVGVTGGRPELPVLNAGSGDRNWWPLLSLLTVPLLVAAICFVYCARKRR</sequence>
<dbReference type="Proteomes" id="UP000005408">
    <property type="component" value="Unassembled WGS sequence"/>
</dbReference>
<evidence type="ECO:0000313" key="2">
    <source>
        <dbReference type="EnsemblMetazoa" id="G13329.7:cds"/>
    </source>
</evidence>
<keyword evidence="1" id="KW-0472">Membrane</keyword>
<evidence type="ECO:0000256" key="1">
    <source>
        <dbReference type="SAM" id="Phobius"/>
    </source>
</evidence>
<protein>
    <submittedName>
        <fullName evidence="2">Uncharacterized protein</fullName>
    </submittedName>
</protein>
<accession>A0A8W8IAM0</accession>
<keyword evidence="1" id="KW-1133">Transmembrane helix</keyword>
<keyword evidence="3" id="KW-1185">Reference proteome</keyword>
<reference evidence="2" key="1">
    <citation type="submission" date="2022-08" db="UniProtKB">
        <authorList>
            <consortium name="EnsemblMetazoa"/>
        </authorList>
    </citation>
    <scope>IDENTIFICATION</scope>
    <source>
        <strain evidence="2">05x7-T-G4-1.051#20</strain>
    </source>
</reference>
<evidence type="ECO:0000313" key="3">
    <source>
        <dbReference type="Proteomes" id="UP000005408"/>
    </source>
</evidence>
<organism evidence="2 3">
    <name type="scientific">Magallana gigas</name>
    <name type="common">Pacific oyster</name>
    <name type="synonym">Crassostrea gigas</name>
    <dbReference type="NCBI Taxonomy" id="29159"/>
    <lineage>
        <taxon>Eukaryota</taxon>
        <taxon>Metazoa</taxon>
        <taxon>Spiralia</taxon>
        <taxon>Lophotrochozoa</taxon>
        <taxon>Mollusca</taxon>
        <taxon>Bivalvia</taxon>
        <taxon>Autobranchia</taxon>
        <taxon>Pteriomorphia</taxon>
        <taxon>Ostreida</taxon>
        <taxon>Ostreoidea</taxon>
        <taxon>Ostreidae</taxon>
        <taxon>Magallana</taxon>
    </lineage>
</organism>
<proteinExistence type="predicted"/>